<accession>A0AAJ1B344</accession>
<proteinExistence type="predicted"/>
<dbReference type="InterPro" id="IPR050448">
    <property type="entry name" value="OpgB/LTA_synthase_biosynth"/>
</dbReference>
<feature type="non-terminal residue" evidence="1">
    <location>
        <position position="90"/>
    </location>
</feature>
<gene>
    <name evidence="1" type="ORF">LIQ10_19875</name>
</gene>
<evidence type="ECO:0000313" key="1">
    <source>
        <dbReference type="EMBL" id="MCB5495944.1"/>
    </source>
</evidence>
<dbReference type="AlphaFoldDB" id="A0AAJ1B344"/>
<dbReference type="PANTHER" id="PTHR47371">
    <property type="entry name" value="LIPOTEICHOIC ACID SYNTHASE"/>
    <property type="match status" value="1"/>
</dbReference>
<dbReference type="EMBL" id="JAJBNC010000212">
    <property type="protein sequence ID" value="MCB5495944.1"/>
    <property type="molecule type" value="Genomic_DNA"/>
</dbReference>
<dbReference type="Proteomes" id="UP001297422">
    <property type="component" value="Unassembled WGS sequence"/>
</dbReference>
<comment type="caution">
    <text evidence="1">The sequence shown here is derived from an EMBL/GenBank/DDBJ whole genome shotgun (WGS) entry which is preliminary data.</text>
</comment>
<protein>
    <submittedName>
        <fullName evidence="1">LTA synthase family protein</fullName>
    </submittedName>
</protein>
<evidence type="ECO:0000313" key="2">
    <source>
        <dbReference type="Proteomes" id="UP001297422"/>
    </source>
</evidence>
<name>A0AAJ1B344_MEDGN</name>
<dbReference type="PANTHER" id="PTHR47371:SF3">
    <property type="entry name" value="PHOSPHOGLYCEROL TRANSFERASE I"/>
    <property type="match status" value="1"/>
</dbReference>
<sequence>MGIDTDYVRTPYNCFINSVVEPVNNKNRLFSTIDMYPTMLVAMGASIEGNRLGLGTNLFSDKKTIMEEIGFNELNNEVQKTSRFYDYTIL</sequence>
<reference evidence="1" key="1">
    <citation type="submission" date="2021-10" db="EMBL/GenBank/DDBJ databases">
        <title>Collection of gut derived symbiotic bacterial strains cultured from healthy donors.</title>
        <authorList>
            <person name="Lin H."/>
            <person name="Littmann E."/>
            <person name="Claire K."/>
            <person name="Pamer E."/>
        </authorList>
    </citation>
    <scope>NUCLEOTIDE SEQUENCE</scope>
    <source>
        <strain evidence="1">MSK.23.4</strain>
    </source>
</reference>
<organism evidence="1 2">
    <name type="scientific">Mediterraneibacter gnavus</name>
    <name type="common">Ruminococcus gnavus</name>
    <dbReference type="NCBI Taxonomy" id="33038"/>
    <lineage>
        <taxon>Bacteria</taxon>
        <taxon>Bacillati</taxon>
        <taxon>Bacillota</taxon>
        <taxon>Clostridia</taxon>
        <taxon>Lachnospirales</taxon>
        <taxon>Lachnospiraceae</taxon>
        <taxon>Mediterraneibacter</taxon>
    </lineage>
</organism>